<dbReference type="Proteomes" id="UP001275049">
    <property type="component" value="Unassembled WGS sequence"/>
</dbReference>
<dbReference type="Gene3D" id="3.20.20.150">
    <property type="entry name" value="Divalent-metal-dependent TIM barrel enzymes"/>
    <property type="match status" value="1"/>
</dbReference>
<dbReference type="NCBIfam" id="NF009688">
    <property type="entry name" value="PRK13209.1"/>
    <property type="match status" value="1"/>
</dbReference>
<dbReference type="Pfam" id="PF01261">
    <property type="entry name" value="AP_endonuc_2"/>
    <property type="match status" value="1"/>
</dbReference>
<dbReference type="PANTHER" id="PTHR43489:SF1">
    <property type="entry name" value="L-RIBULOSE-5-PHOSPHATE 3-EPIMERASE SGBU-RELATED"/>
    <property type="match status" value="1"/>
</dbReference>
<dbReference type="GO" id="GO:0034015">
    <property type="term" value="F:L-ribulose-5-phosphate 3-epimerase activity"/>
    <property type="evidence" value="ECO:0007669"/>
    <property type="project" value="UniProtKB-EC"/>
</dbReference>
<dbReference type="EMBL" id="JAWNGA010000005">
    <property type="protein sequence ID" value="MDY5132914.1"/>
    <property type="molecule type" value="Genomic_DNA"/>
</dbReference>
<dbReference type="InterPro" id="IPR050417">
    <property type="entry name" value="Sugar_Epim/Isomerase"/>
</dbReference>
<keyword evidence="4" id="KW-1185">Reference proteome</keyword>
<organism evidence="3 4">
    <name type="scientific">Actinotignum urinale</name>
    <dbReference type="NCBI Taxonomy" id="190146"/>
    <lineage>
        <taxon>Bacteria</taxon>
        <taxon>Bacillati</taxon>
        <taxon>Actinomycetota</taxon>
        <taxon>Actinomycetes</taxon>
        <taxon>Actinomycetales</taxon>
        <taxon>Actinomycetaceae</taxon>
        <taxon>Actinotignum</taxon>
    </lineage>
</organism>
<evidence type="ECO:0000256" key="1">
    <source>
        <dbReference type="ARBA" id="ARBA00023235"/>
    </source>
</evidence>
<dbReference type="PANTHER" id="PTHR43489">
    <property type="entry name" value="ISOMERASE"/>
    <property type="match status" value="1"/>
</dbReference>
<dbReference type="RefSeq" id="WP_320755134.1">
    <property type="nucleotide sequence ID" value="NZ_CP171105.1"/>
</dbReference>
<dbReference type="InterPro" id="IPR036237">
    <property type="entry name" value="Xyl_isomerase-like_sf"/>
</dbReference>
<dbReference type="EC" id="5.1.3.22" evidence="3"/>
<keyword evidence="1 3" id="KW-0413">Isomerase</keyword>
<evidence type="ECO:0000313" key="4">
    <source>
        <dbReference type="Proteomes" id="UP001275049"/>
    </source>
</evidence>
<proteinExistence type="predicted"/>
<gene>
    <name evidence="3" type="ORF">R6G86_04035</name>
</gene>
<feature type="domain" description="Xylose isomerase-like TIM barrel" evidence="2">
    <location>
        <begin position="29"/>
        <end position="276"/>
    </location>
</feature>
<dbReference type="NCBIfam" id="NF009689">
    <property type="entry name" value="PRK13210.1"/>
    <property type="match status" value="1"/>
</dbReference>
<protein>
    <submittedName>
        <fullName evidence="3">L-ribulose-5-phosphate 3-epimerase</fullName>
        <ecNumber evidence="3">5.1.3.22</ecNumber>
    </submittedName>
</protein>
<evidence type="ECO:0000313" key="3">
    <source>
        <dbReference type="EMBL" id="MDY5132914.1"/>
    </source>
</evidence>
<dbReference type="InterPro" id="IPR013022">
    <property type="entry name" value="Xyl_isomerase-like_TIM-brl"/>
</dbReference>
<dbReference type="SUPFAM" id="SSF51658">
    <property type="entry name" value="Xylose isomerase-like"/>
    <property type="match status" value="1"/>
</dbReference>
<name>A0ABU5G7M4_9ACTO</name>
<comment type="caution">
    <text evidence="3">The sequence shown here is derived from an EMBL/GenBank/DDBJ whole genome shotgun (WGS) entry which is preliminary data.</text>
</comment>
<reference evidence="3 4" key="1">
    <citation type="submission" date="2023-10" db="EMBL/GenBank/DDBJ databases">
        <title>Whole Genome based description of the genera Actinobaculum and Actinotignum reveals a complex phylogenetic relationship within the species included in the genus Actinotignum.</title>
        <authorList>
            <person name="Jensen C.S."/>
            <person name="Dargis R."/>
            <person name="Kemp M."/>
            <person name="Christensen J.J."/>
        </authorList>
    </citation>
    <scope>NUCLEOTIDE SEQUENCE [LARGE SCALE GENOMIC DNA]</scope>
    <source>
        <strain evidence="3 4">SLA_B974</strain>
    </source>
</reference>
<accession>A0ABU5G7M4</accession>
<sequence>MMVRRKESAVTLGIYEKALPSNTNWEQFFATAHRAGFSFVDLSVDESPERLARLNWNYSQRQLVREAAKNSGIRLGGICLSAHRGIMPGSRDASMRQRALDLYYKAVDFCVDLGIPVVQVAGYFAYYEPSSPEARERYLEVLAQALPYAEQRGIILAIENVDGNDLAAIPDVMEVLKELPSPWLQIYPDIGNIAEHGGDATTELEAGTGHMVAIHVKDVLPGQPRRIPLGTGVVDFSAAFAELARQRWSGRIMLEMWNDDSPDSINKCVAGREWLQTRLREAGITVISPETISERK</sequence>
<evidence type="ECO:0000259" key="2">
    <source>
        <dbReference type="Pfam" id="PF01261"/>
    </source>
</evidence>